<dbReference type="InterPro" id="IPR023188">
    <property type="entry name" value="DPS_DNA-bd_CS"/>
</dbReference>
<dbReference type="PRINTS" id="PR01346">
    <property type="entry name" value="HELNAPAPROT"/>
</dbReference>
<dbReference type="GO" id="GO:0016722">
    <property type="term" value="F:oxidoreductase activity, acting on metal ions"/>
    <property type="evidence" value="ECO:0007669"/>
    <property type="project" value="InterPro"/>
</dbReference>
<dbReference type="InterPro" id="IPR009078">
    <property type="entry name" value="Ferritin-like_SF"/>
</dbReference>
<evidence type="ECO:0000256" key="1">
    <source>
        <dbReference type="ARBA" id="ARBA00009497"/>
    </source>
</evidence>
<comment type="similarity">
    <text evidence="1 2">Belongs to the Dps family.</text>
</comment>
<evidence type="ECO:0000259" key="3">
    <source>
        <dbReference type="Pfam" id="PF00210"/>
    </source>
</evidence>
<dbReference type="OrthoDB" id="9797023at2"/>
<dbReference type="GO" id="GO:0008199">
    <property type="term" value="F:ferric iron binding"/>
    <property type="evidence" value="ECO:0007669"/>
    <property type="project" value="InterPro"/>
</dbReference>
<dbReference type="Pfam" id="PF00210">
    <property type="entry name" value="Ferritin"/>
    <property type="match status" value="1"/>
</dbReference>
<name>A0A1T4QJR3_9ENTE</name>
<dbReference type="InterPro" id="IPR008331">
    <property type="entry name" value="Ferritin_DPS_dom"/>
</dbReference>
<dbReference type="EMBL" id="FUXI01000030">
    <property type="protein sequence ID" value="SKA03877.1"/>
    <property type="molecule type" value="Genomic_DNA"/>
</dbReference>
<dbReference type="STRING" id="263852.SAMN02745116_02215"/>
<dbReference type="Gene3D" id="1.20.1260.10">
    <property type="match status" value="1"/>
</dbReference>
<dbReference type="CDD" id="cd01043">
    <property type="entry name" value="DPS"/>
    <property type="match status" value="1"/>
</dbReference>
<evidence type="ECO:0000256" key="2">
    <source>
        <dbReference type="RuleBase" id="RU003875"/>
    </source>
</evidence>
<keyword evidence="5" id="KW-1185">Reference proteome</keyword>
<dbReference type="InterPro" id="IPR002177">
    <property type="entry name" value="DPS_DNA-bd"/>
</dbReference>
<gene>
    <name evidence="4" type="ORF">SAMN02745116_02215</name>
</gene>
<dbReference type="PANTHER" id="PTHR42932:SF1">
    <property type="entry name" value="GENERAL STRESS PROTEIN 20U"/>
    <property type="match status" value="1"/>
</dbReference>
<feature type="domain" description="Ferritin/DPS" evidence="3">
    <location>
        <begin position="8"/>
        <end position="149"/>
    </location>
</feature>
<accession>A0A1T4QJR3</accession>
<dbReference type="Proteomes" id="UP000190328">
    <property type="component" value="Unassembled WGS sequence"/>
</dbReference>
<dbReference type="InterPro" id="IPR012347">
    <property type="entry name" value="Ferritin-like"/>
</dbReference>
<dbReference type="PIRSF" id="PIRSF005900">
    <property type="entry name" value="Dps"/>
    <property type="match status" value="1"/>
</dbReference>
<evidence type="ECO:0000313" key="5">
    <source>
        <dbReference type="Proteomes" id="UP000190328"/>
    </source>
</evidence>
<dbReference type="PROSITE" id="PS00818">
    <property type="entry name" value="DPS_1"/>
    <property type="match status" value="1"/>
</dbReference>
<evidence type="ECO:0000313" key="4">
    <source>
        <dbReference type="EMBL" id="SKA03877.1"/>
    </source>
</evidence>
<dbReference type="GO" id="GO:0003677">
    <property type="term" value="F:DNA binding"/>
    <property type="evidence" value="ECO:0007669"/>
    <property type="project" value="UniProtKB-KW"/>
</dbReference>
<protein>
    <submittedName>
        <fullName evidence="4">Starvation-inducible DNA-binding protein</fullName>
    </submittedName>
</protein>
<dbReference type="RefSeq" id="WP_078808121.1">
    <property type="nucleotide sequence ID" value="NZ_FUXI01000030.1"/>
</dbReference>
<sequence length="155" mass="17613">MKYVKTKAVLNQAVADLSALSALIHQIHWYMRGANFLKLHPKMDTYMDEVNEQLDEISERLITIDGSPYSTLAEFAEHTKIKLEKADWTTPTEKRFEELVAAMRYMTSLYQEGLDASDEEGDDVTNGIFADGKGYFEKTIWMLQAELGLAPNIDA</sequence>
<dbReference type="AlphaFoldDB" id="A0A1T4QJR3"/>
<proteinExistence type="inferred from homology"/>
<keyword evidence="4" id="KW-0238">DNA-binding</keyword>
<dbReference type="PANTHER" id="PTHR42932">
    <property type="entry name" value="GENERAL STRESS PROTEIN 20U"/>
    <property type="match status" value="1"/>
</dbReference>
<reference evidence="4 5" key="1">
    <citation type="submission" date="2017-02" db="EMBL/GenBank/DDBJ databases">
        <authorList>
            <person name="Peterson S.W."/>
        </authorList>
    </citation>
    <scope>NUCLEOTIDE SEQUENCE [LARGE SCALE GENOMIC DNA]</scope>
    <source>
        <strain evidence="4 5">ATCC BAA-1030</strain>
    </source>
</reference>
<organism evidence="4 5">
    <name type="scientific">Pilibacter termitis</name>
    <dbReference type="NCBI Taxonomy" id="263852"/>
    <lineage>
        <taxon>Bacteria</taxon>
        <taxon>Bacillati</taxon>
        <taxon>Bacillota</taxon>
        <taxon>Bacilli</taxon>
        <taxon>Lactobacillales</taxon>
        <taxon>Enterococcaceae</taxon>
        <taxon>Pilibacter</taxon>
    </lineage>
</organism>
<dbReference type="SUPFAM" id="SSF47240">
    <property type="entry name" value="Ferritin-like"/>
    <property type="match status" value="1"/>
</dbReference>